<dbReference type="AlphaFoldDB" id="A0A3S0TRS4"/>
<dbReference type="SUPFAM" id="SSF53383">
    <property type="entry name" value="PLP-dependent transferases"/>
    <property type="match status" value="1"/>
</dbReference>
<dbReference type="InterPro" id="IPR015424">
    <property type="entry name" value="PyrdxlP-dep_Trfase"/>
</dbReference>
<dbReference type="Proteomes" id="UP000267430">
    <property type="component" value="Unassembled WGS sequence"/>
</dbReference>
<keyword evidence="6" id="KW-0238">DNA-binding</keyword>
<dbReference type="Pfam" id="PF00155">
    <property type="entry name" value="Aminotran_1_2"/>
    <property type="match status" value="1"/>
</dbReference>
<evidence type="ECO:0000259" key="8">
    <source>
        <dbReference type="PROSITE" id="PS50949"/>
    </source>
</evidence>
<dbReference type="PRINTS" id="PR00035">
    <property type="entry name" value="HTHGNTR"/>
</dbReference>
<evidence type="ECO:0000313" key="9">
    <source>
        <dbReference type="EMBL" id="RUQ25992.1"/>
    </source>
</evidence>
<dbReference type="GO" id="GO:0008483">
    <property type="term" value="F:transaminase activity"/>
    <property type="evidence" value="ECO:0007669"/>
    <property type="project" value="UniProtKB-KW"/>
</dbReference>
<proteinExistence type="inferred from homology"/>
<evidence type="ECO:0000256" key="4">
    <source>
        <dbReference type="ARBA" id="ARBA00022898"/>
    </source>
</evidence>
<evidence type="ECO:0000256" key="2">
    <source>
        <dbReference type="ARBA" id="ARBA00005384"/>
    </source>
</evidence>
<organism evidence="9 10">
    <name type="scientific">Peribacillus cavernae</name>
    <dbReference type="NCBI Taxonomy" id="1674310"/>
    <lineage>
        <taxon>Bacteria</taxon>
        <taxon>Bacillati</taxon>
        <taxon>Bacillota</taxon>
        <taxon>Bacilli</taxon>
        <taxon>Bacillales</taxon>
        <taxon>Bacillaceae</taxon>
        <taxon>Peribacillus</taxon>
    </lineage>
</organism>
<keyword evidence="5" id="KW-0805">Transcription regulation</keyword>
<name>A0A3S0TRS4_9BACI</name>
<comment type="similarity">
    <text evidence="2">In the C-terminal section; belongs to the class-I pyridoxal-phosphate-dependent aminotransferase family.</text>
</comment>
<protein>
    <submittedName>
        <fullName evidence="9">PLP-dependent aminotransferase family protein</fullName>
    </submittedName>
</protein>
<evidence type="ECO:0000256" key="3">
    <source>
        <dbReference type="ARBA" id="ARBA00022576"/>
    </source>
</evidence>
<keyword evidence="4" id="KW-0663">Pyridoxal phosphate</keyword>
<gene>
    <name evidence="9" type="ORF">ELQ35_19475</name>
</gene>
<evidence type="ECO:0000256" key="6">
    <source>
        <dbReference type="ARBA" id="ARBA00023125"/>
    </source>
</evidence>
<dbReference type="OrthoDB" id="9808770at2"/>
<dbReference type="PROSITE" id="PS50949">
    <property type="entry name" value="HTH_GNTR"/>
    <property type="match status" value="1"/>
</dbReference>
<dbReference type="GO" id="GO:0003700">
    <property type="term" value="F:DNA-binding transcription factor activity"/>
    <property type="evidence" value="ECO:0007669"/>
    <property type="project" value="InterPro"/>
</dbReference>
<comment type="cofactor">
    <cofactor evidence="1">
        <name>pyridoxal 5'-phosphate</name>
        <dbReference type="ChEBI" id="CHEBI:597326"/>
    </cofactor>
</comment>
<dbReference type="EMBL" id="RYZZ01000037">
    <property type="protein sequence ID" value="RUQ25992.1"/>
    <property type="molecule type" value="Genomic_DNA"/>
</dbReference>
<dbReference type="Pfam" id="PF00392">
    <property type="entry name" value="GntR"/>
    <property type="match status" value="1"/>
</dbReference>
<dbReference type="InterPro" id="IPR000524">
    <property type="entry name" value="Tscrpt_reg_HTH_GntR"/>
</dbReference>
<sequence length="464" mass="53583">MFEMTPNLDKTKNEPLYIQLYHYIKKEIQNGGIEAGTRLPSKRKLSAHLGISQNTIDAAYQQLSSEGYVESKLRKGIFVNKLEEDIVPLSSWNLPYTKKRAVEEKVKIDFNHGKIDLEHFPFMTWKKLTLDSLYDEERQLLLNGDPQGEPRLREEIAKYLFQSRGVLCSPDQIIIGAGTQYLVGLLCLLIGRDHIYSMEDPGFHRIRTVLKDQGVPLEHIPLDDQGIDISQLRKRKADIVYVTPSHQFPNGYVMPITRRMELLKWAEEKSGYIIEDDYDGEFRYIGKPIPSLQGLDSHGRVIYLGTFSKSLIPSIRISYMILPPDLACRYHDGFYSYKQTVSRLTQHTLYQFIKDGHWERHLNKMRNLYRRKHHVLISAIEKTFHDQAVIIGSKSGLHILLEICNQMSEQELLQTASRNQVKVYPTSVYYENKDSSSGVLLGYGGLTETEIEEGIKLLKDAWFN</sequence>
<reference evidence="9 10" key="1">
    <citation type="submission" date="2018-12" db="EMBL/GenBank/DDBJ databases">
        <title>Bacillus chawlae sp. nov., Bacillus glennii sp. nov., and Bacillus saganii sp. nov. Isolated from the Vehicle Assembly Building at Kennedy Space Center where the Viking Spacecraft were Assembled.</title>
        <authorList>
            <person name="Seuylemezian A."/>
            <person name="Vaishampayan P."/>
        </authorList>
    </citation>
    <scope>NUCLEOTIDE SEQUENCE [LARGE SCALE GENOMIC DNA]</scope>
    <source>
        <strain evidence="9 10">L5</strain>
    </source>
</reference>
<dbReference type="SMART" id="SM00345">
    <property type="entry name" value="HTH_GNTR"/>
    <property type="match status" value="1"/>
</dbReference>
<accession>A0A3S0TRS4</accession>
<dbReference type="InterPro" id="IPR015421">
    <property type="entry name" value="PyrdxlP-dep_Trfase_major"/>
</dbReference>
<evidence type="ECO:0000256" key="7">
    <source>
        <dbReference type="ARBA" id="ARBA00023163"/>
    </source>
</evidence>
<dbReference type="PANTHER" id="PTHR46577:SF1">
    <property type="entry name" value="HTH-TYPE TRANSCRIPTIONAL REGULATORY PROTEIN GABR"/>
    <property type="match status" value="1"/>
</dbReference>
<dbReference type="Gene3D" id="3.40.640.10">
    <property type="entry name" value="Type I PLP-dependent aspartate aminotransferase-like (Major domain)"/>
    <property type="match status" value="1"/>
</dbReference>
<dbReference type="InterPro" id="IPR051446">
    <property type="entry name" value="HTH_trans_reg/aminotransferase"/>
</dbReference>
<dbReference type="GO" id="GO:0003677">
    <property type="term" value="F:DNA binding"/>
    <property type="evidence" value="ECO:0007669"/>
    <property type="project" value="UniProtKB-KW"/>
</dbReference>
<feature type="domain" description="HTH gntR-type" evidence="8">
    <location>
        <begin position="14"/>
        <end position="82"/>
    </location>
</feature>
<dbReference type="InterPro" id="IPR036388">
    <property type="entry name" value="WH-like_DNA-bd_sf"/>
</dbReference>
<keyword evidence="10" id="KW-1185">Reference proteome</keyword>
<keyword evidence="3 9" id="KW-0032">Aminotransferase</keyword>
<keyword evidence="9" id="KW-0808">Transferase</keyword>
<keyword evidence="7" id="KW-0804">Transcription</keyword>
<dbReference type="SUPFAM" id="SSF46785">
    <property type="entry name" value="Winged helix' DNA-binding domain"/>
    <property type="match status" value="1"/>
</dbReference>
<dbReference type="RefSeq" id="WP_126866845.1">
    <property type="nucleotide sequence ID" value="NZ_JAUSTX010000010.1"/>
</dbReference>
<dbReference type="GO" id="GO:0030170">
    <property type="term" value="F:pyridoxal phosphate binding"/>
    <property type="evidence" value="ECO:0007669"/>
    <property type="project" value="InterPro"/>
</dbReference>
<dbReference type="PANTHER" id="PTHR46577">
    <property type="entry name" value="HTH-TYPE TRANSCRIPTIONAL REGULATORY PROTEIN GABR"/>
    <property type="match status" value="1"/>
</dbReference>
<evidence type="ECO:0000256" key="5">
    <source>
        <dbReference type="ARBA" id="ARBA00023015"/>
    </source>
</evidence>
<dbReference type="CDD" id="cd00609">
    <property type="entry name" value="AAT_like"/>
    <property type="match status" value="1"/>
</dbReference>
<comment type="caution">
    <text evidence="9">The sequence shown here is derived from an EMBL/GenBank/DDBJ whole genome shotgun (WGS) entry which is preliminary data.</text>
</comment>
<dbReference type="Gene3D" id="1.10.10.10">
    <property type="entry name" value="Winged helix-like DNA-binding domain superfamily/Winged helix DNA-binding domain"/>
    <property type="match status" value="1"/>
</dbReference>
<dbReference type="CDD" id="cd07377">
    <property type="entry name" value="WHTH_GntR"/>
    <property type="match status" value="1"/>
</dbReference>
<dbReference type="InterPro" id="IPR036390">
    <property type="entry name" value="WH_DNA-bd_sf"/>
</dbReference>
<evidence type="ECO:0000256" key="1">
    <source>
        <dbReference type="ARBA" id="ARBA00001933"/>
    </source>
</evidence>
<evidence type="ECO:0000313" key="10">
    <source>
        <dbReference type="Proteomes" id="UP000267430"/>
    </source>
</evidence>
<dbReference type="InterPro" id="IPR004839">
    <property type="entry name" value="Aminotransferase_I/II_large"/>
</dbReference>